<gene>
    <name evidence="2" type="ORF">Tco_1080819</name>
</gene>
<reference evidence="2" key="2">
    <citation type="submission" date="2022-01" db="EMBL/GenBank/DDBJ databases">
        <authorList>
            <person name="Yamashiro T."/>
            <person name="Shiraishi A."/>
            <person name="Satake H."/>
            <person name="Nakayama K."/>
        </authorList>
    </citation>
    <scope>NUCLEOTIDE SEQUENCE</scope>
</reference>
<evidence type="ECO:0000313" key="2">
    <source>
        <dbReference type="EMBL" id="GJT91974.1"/>
    </source>
</evidence>
<dbReference type="Gene3D" id="2.40.70.10">
    <property type="entry name" value="Acid Proteases"/>
    <property type="match status" value="1"/>
</dbReference>
<organism evidence="2 3">
    <name type="scientific">Tanacetum coccineum</name>
    <dbReference type="NCBI Taxonomy" id="301880"/>
    <lineage>
        <taxon>Eukaryota</taxon>
        <taxon>Viridiplantae</taxon>
        <taxon>Streptophyta</taxon>
        <taxon>Embryophyta</taxon>
        <taxon>Tracheophyta</taxon>
        <taxon>Spermatophyta</taxon>
        <taxon>Magnoliopsida</taxon>
        <taxon>eudicotyledons</taxon>
        <taxon>Gunneridae</taxon>
        <taxon>Pentapetalae</taxon>
        <taxon>asterids</taxon>
        <taxon>campanulids</taxon>
        <taxon>Asterales</taxon>
        <taxon>Asteraceae</taxon>
        <taxon>Asteroideae</taxon>
        <taxon>Anthemideae</taxon>
        <taxon>Anthemidinae</taxon>
        <taxon>Tanacetum</taxon>
    </lineage>
</organism>
<dbReference type="EMBL" id="BQNB010020066">
    <property type="protein sequence ID" value="GJT91974.1"/>
    <property type="molecule type" value="Genomic_DNA"/>
</dbReference>
<proteinExistence type="predicted"/>
<keyword evidence="3" id="KW-1185">Reference proteome</keyword>
<dbReference type="Proteomes" id="UP001151760">
    <property type="component" value="Unassembled WGS sequence"/>
</dbReference>
<protein>
    <submittedName>
        <fullName evidence="2">Transposon ty3-I gag-pol polyprotein</fullName>
    </submittedName>
</protein>
<accession>A0ABQ5HVZ7</accession>
<dbReference type="PANTHER" id="PTHR33067">
    <property type="entry name" value="RNA-DIRECTED DNA POLYMERASE-RELATED"/>
    <property type="match status" value="1"/>
</dbReference>
<reference evidence="2" key="1">
    <citation type="journal article" date="2022" name="Int. J. Mol. Sci.">
        <title>Draft Genome of Tanacetum Coccineum: Genomic Comparison of Closely Related Tanacetum-Family Plants.</title>
        <authorList>
            <person name="Yamashiro T."/>
            <person name="Shiraishi A."/>
            <person name="Nakayama K."/>
            <person name="Satake H."/>
        </authorList>
    </citation>
    <scope>NUCLEOTIDE SEQUENCE</scope>
</reference>
<evidence type="ECO:0000256" key="1">
    <source>
        <dbReference type="SAM" id="MobiDB-lite"/>
    </source>
</evidence>
<dbReference type="PANTHER" id="PTHR33067:SF35">
    <property type="entry name" value="ASPARTIC PEPTIDASE DDI1-TYPE DOMAIN-CONTAINING PROTEIN"/>
    <property type="match status" value="1"/>
</dbReference>
<feature type="region of interest" description="Disordered" evidence="1">
    <location>
        <begin position="208"/>
        <end position="243"/>
    </location>
</feature>
<comment type="caution">
    <text evidence="2">The sequence shown here is derived from an EMBL/GenBank/DDBJ whole genome shotgun (WGS) entry which is preliminary data.</text>
</comment>
<evidence type="ECO:0000313" key="3">
    <source>
        <dbReference type="Proteomes" id="UP001151760"/>
    </source>
</evidence>
<sequence length="258" mass="29297">MRFKERNNSLSELRFEVQELLKVINNTLMADCKVKRVTTRGGKTATQDAQNNNANIHAEEPLAINHDEPIESNEVLTNDQPQKTNDLGIIENVLIKVDKFVLPMDFVILDMPEDSRVPIILGRPFLAIARAMIDVFNKKITPRVGDDEVIFDVDQSIKRPPTEDDECYGIDDLGNTINAEAQELFNSFLLRGLEKSIDQSDLESCETFKSKADDDSDSGEPIRRIDSINAPYPVAHETKKPDVKTKESFKLRLYRSYI</sequence>
<dbReference type="InterPro" id="IPR021109">
    <property type="entry name" value="Peptidase_aspartic_dom_sf"/>
</dbReference>
<name>A0ABQ5HVZ7_9ASTR</name>